<dbReference type="PANTHER" id="PTHR47618">
    <property type="entry name" value="BIFUNCTIONAL OLIGORIBONUCLEASE AND PAP PHOSPHATASE NRNA"/>
    <property type="match status" value="1"/>
</dbReference>
<dbReference type="Proteomes" id="UP001056855">
    <property type="component" value="Chromosome"/>
</dbReference>
<feature type="domain" description="DHHA1" evidence="4">
    <location>
        <begin position="382"/>
        <end position="486"/>
    </location>
</feature>
<dbReference type="RefSeq" id="WP_254157715.1">
    <property type="nucleotide sequence ID" value="NZ_CP100355.1"/>
</dbReference>
<dbReference type="InterPro" id="IPR038763">
    <property type="entry name" value="DHH_sf"/>
</dbReference>
<feature type="domain" description="DDH" evidence="2">
    <location>
        <begin position="181"/>
        <end position="323"/>
    </location>
</feature>
<dbReference type="SUPFAM" id="SSF51735">
    <property type="entry name" value="NAD(P)-binding Rossmann-fold domains"/>
    <property type="match status" value="1"/>
</dbReference>
<evidence type="ECO:0000259" key="4">
    <source>
        <dbReference type="Pfam" id="PF02272"/>
    </source>
</evidence>
<dbReference type="PANTHER" id="PTHR47618:SF1">
    <property type="entry name" value="BIFUNCTIONAL OLIGORIBONUCLEASE AND PAP PHOSPHATASE NRNA"/>
    <property type="match status" value="1"/>
</dbReference>
<dbReference type="AlphaFoldDB" id="A0A9E7N7W8"/>
<dbReference type="InterPro" id="IPR003148">
    <property type="entry name" value="RCK_N"/>
</dbReference>
<dbReference type="GeneID" id="73291674"/>
<reference evidence="5" key="1">
    <citation type="submission" date="2022-06" db="EMBL/GenBank/DDBJ databases">
        <title>Diverse halophilic archaea isolated from saline environments.</title>
        <authorList>
            <person name="Cui H.-L."/>
        </authorList>
    </citation>
    <scope>NUCLEOTIDE SEQUENCE</scope>
    <source>
        <strain evidence="5">WLHS1</strain>
    </source>
</reference>
<keyword evidence="6" id="KW-1185">Reference proteome</keyword>
<dbReference type="InterPro" id="IPR003156">
    <property type="entry name" value="DHHA1_dom"/>
</dbReference>
<dbReference type="Pfam" id="PF01368">
    <property type="entry name" value="DHH"/>
    <property type="match status" value="1"/>
</dbReference>
<accession>A0A9E7N7W8</accession>
<dbReference type="GO" id="GO:0006813">
    <property type="term" value="P:potassium ion transport"/>
    <property type="evidence" value="ECO:0007669"/>
    <property type="project" value="InterPro"/>
</dbReference>
<dbReference type="InterPro" id="IPR036291">
    <property type="entry name" value="NAD(P)-bd_dom_sf"/>
</dbReference>
<name>A0A9E7N7W8_9EURY</name>
<proteinExistence type="predicted"/>
<dbReference type="EMBL" id="CP100355">
    <property type="protein sequence ID" value="UTF53342.1"/>
    <property type="molecule type" value="Genomic_DNA"/>
</dbReference>
<evidence type="ECO:0000313" key="5">
    <source>
        <dbReference type="EMBL" id="UTF53342.1"/>
    </source>
</evidence>
<organism evidence="5 6">
    <name type="scientific">Natronosalvus rutilus</name>
    <dbReference type="NCBI Taxonomy" id="2953753"/>
    <lineage>
        <taxon>Archaea</taxon>
        <taxon>Methanobacteriati</taxon>
        <taxon>Methanobacteriota</taxon>
        <taxon>Stenosarchaea group</taxon>
        <taxon>Halobacteria</taxon>
        <taxon>Halobacteriales</taxon>
        <taxon>Natrialbaceae</taxon>
        <taxon>Natronosalvus</taxon>
    </lineage>
</organism>
<evidence type="ECO:0000256" key="1">
    <source>
        <dbReference type="SAM" id="MobiDB-lite"/>
    </source>
</evidence>
<dbReference type="GO" id="GO:0003676">
    <property type="term" value="F:nucleic acid binding"/>
    <property type="evidence" value="ECO:0007669"/>
    <property type="project" value="InterPro"/>
</dbReference>
<gene>
    <name evidence="5" type="ORF">NGM29_16470</name>
</gene>
<protein>
    <submittedName>
        <fullName evidence="5">DHH family phosphoesterase</fullName>
    </submittedName>
</protein>
<dbReference type="SUPFAM" id="SSF64182">
    <property type="entry name" value="DHH phosphoesterases"/>
    <property type="match status" value="1"/>
</dbReference>
<dbReference type="Pfam" id="PF02254">
    <property type="entry name" value="TrkA_N"/>
    <property type="match status" value="1"/>
</dbReference>
<dbReference type="Gene3D" id="3.40.50.720">
    <property type="entry name" value="NAD(P)-binding Rossmann-like Domain"/>
    <property type="match status" value="1"/>
</dbReference>
<evidence type="ECO:0000259" key="3">
    <source>
        <dbReference type="Pfam" id="PF02254"/>
    </source>
</evidence>
<dbReference type="InterPro" id="IPR001667">
    <property type="entry name" value="DDH_dom"/>
</dbReference>
<dbReference type="Pfam" id="PF02272">
    <property type="entry name" value="DHHA1"/>
    <property type="match status" value="1"/>
</dbReference>
<feature type="domain" description="RCK N-terminal" evidence="3">
    <location>
        <begin position="39"/>
        <end position="124"/>
    </location>
</feature>
<sequence>MISRLVLGCGDVGQRVVERQPDSAPPPLRSTAGSATRARDREKLFVVSRDADVVETLREENVRARQGEPSERSLLEGLELEFESGSPDLVFVASDDSGENRRTLETAREVFPDAIFVAYVGESESEADRRADRQAIERQATHVVDSIETVVEWVAERTVSQGAQKAIELRAHLSQITGTLAVIAHDNPDPDAIASAVALVELAESVGVEAEACYYGEISHQENRAMVNLLDLDLRTLEPTDSLEAYDAFALVDHSRPGVNDQLPADLDIDIVIDHHPPRGPVPGEFYDLRQRVGATSTVLTEYLEYFGIDVDSQIATALLYGIRVDTRDFTREISPPDFEAAATLWNAVDFATLRKIEYPTVEGDTLDTVARAIKNRVQRGSVIAASAGRITDRDALPQAADQLLAMDGVDTTLVFGFRDEMVFVSARSRGNDLDLGETLRDAFDQIGSAGGHADMAGAQLEMGVLGDMEESTERESILNIVEEVITDRFFEAVDTQPGTPVGIYSQTSEMLFGSSAILDEQIEADAERDG</sequence>
<evidence type="ECO:0000313" key="6">
    <source>
        <dbReference type="Proteomes" id="UP001056855"/>
    </source>
</evidence>
<dbReference type="InterPro" id="IPR051319">
    <property type="entry name" value="Oligoribo/pAp-PDE_c-di-AMP_PDE"/>
</dbReference>
<dbReference type="Gene3D" id="3.10.310.30">
    <property type="match status" value="1"/>
</dbReference>
<feature type="region of interest" description="Disordered" evidence="1">
    <location>
        <begin position="16"/>
        <end position="38"/>
    </location>
</feature>
<dbReference type="Gene3D" id="3.90.1640.10">
    <property type="entry name" value="inorganic pyrophosphatase (n-terminal core)"/>
    <property type="match status" value="1"/>
</dbReference>
<evidence type="ECO:0000259" key="2">
    <source>
        <dbReference type="Pfam" id="PF01368"/>
    </source>
</evidence>
<dbReference type="KEGG" id="sawl:NGM29_16470"/>